<dbReference type="EMBL" id="CM031824">
    <property type="protein sequence ID" value="KAG6625415.1"/>
    <property type="molecule type" value="Genomic_DNA"/>
</dbReference>
<dbReference type="Proteomes" id="UP000811609">
    <property type="component" value="Chromosome 16"/>
</dbReference>
<dbReference type="PANTHER" id="PTHR31170">
    <property type="entry name" value="BNAC04G53230D PROTEIN"/>
    <property type="match status" value="1"/>
</dbReference>
<evidence type="ECO:0000313" key="3">
    <source>
        <dbReference type="Proteomes" id="UP000811609"/>
    </source>
</evidence>
<dbReference type="Pfam" id="PF03140">
    <property type="entry name" value="DUF247"/>
    <property type="match status" value="1"/>
</dbReference>
<dbReference type="InterPro" id="IPR004158">
    <property type="entry name" value="DUF247_pln"/>
</dbReference>
<protein>
    <submittedName>
        <fullName evidence="2">Uncharacterized protein</fullName>
    </submittedName>
</protein>
<keyword evidence="3" id="KW-1185">Reference proteome</keyword>
<feature type="transmembrane region" description="Helical" evidence="1">
    <location>
        <begin position="367"/>
        <end position="394"/>
    </location>
</feature>
<comment type="caution">
    <text evidence="2">The sequence shown here is derived from an EMBL/GenBank/DDBJ whole genome shotgun (WGS) entry which is preliminary data.</text>
</comment>
<dbReference type="AlphaFoldDB" id="A0A8T1N519"/>
<proteinExistence type="predicted"/>
<keyword evidence="1" id="KW-0812">Transmembrane</keyword>
<organism evidence="2 3">
    <name type="scientific">Carya illinoinensis</name>
    <name type="common">Pecan</name>
    <dbReference type="NCBI Taxonomy" id="32201"/>
    <lineage>
        <taxon>Eukaryota</taxon>
        <taxon>Viridiplantae</taxon>
        <taxon>Streptophyta</taxon>
        <taxon>Embryophyta</taxon>
        <taxon>Tracheophyta</taxon>
        <taxon>Spermatophyta</taxon>
        <taxon>Magnoliopsida</taxon>
        <taxon>eudicotyledons</taxon>
        <taxon>Gunneridae</taxon>
        <taxon>Pentapetalae</taxon>
        <taxon>rosids</taxon>
        <taxon>fabids</taxon>
        <taxon>Fagales</taxon>
        <taxon>Juglandaceae</taxon>
        <taxon>Carya</taxon>
    </lineage>
</organism>
<keyword evidence="1" id="KW-1133">Transmembrane helix</keyword>
<accession>A0A8T1N519</accession>
<reference evidence="2" key="1">
    <citation type="submission" date="2020-12" db="EMBL/GenBank/DDBJ databases">
        <title>WGS assembly of Carya illinoinensis cv. Pawnee.</title>
        <authorList>
            <person name="Platts A."/>
            <person name="Shu S."/>
            <person name="Wright S."/>
            <person name="Barry K."/>
            <person name="Edger P."/>
            <person name="Pires J.C."/>
            <person name="Schmutz J."/>
        </authorList>
    </citation>
    <scope>NUCLEOTIDE SEQUENCE</scope>
    <source>
        <tissue evidence="2">Leaf</tissue>
    </source>
</reference>
<gene>
    <name evidence="2" type="ORF">CIPAW_16G095200</name>
</gene>
<evidence type="ECO:0000256" key="1">
    <source>
        <dbReference type="SAM" id="Phobius"/>
    </source>
</evidence>
<dbReference type="PANTHER" id="PTHR31170:SF19">
    <property type="match status" value="1"/>
</dbReference>
<name>A0A8T1N519_CARIL</name>
<evidence type="ECO:0000313" key="2">
    <source>
        <dbReference type="EMBL" id="KAG6625415.1"/>
    </source>
</evidence>
<sequence length="395" mass="46537">MEESATMKIEDALDQSRKLNFRPLVHTIYRVPYLLRKVNEEAYTPQLISIGPFHYRSPKLQSMENFKLRFLEDFMKRIDKTSKELVSIVKDLEKSVRECYEETIEIESDDFMKMILLDACFIIEYFLRDGNLIELKEWQTSRMKLDLISLENRLPLFIIKKLYELLPLKSTSIYPTSFLELTFNYYRLVNDQRKRPDYPDSEEIRHFLDLMRYFCLPNRQSLPKRCFNIVTEMYSATQLAEAGLKFKPISSGSLIDLKFNEGVLEIQTWEQCHYQDEAYVTDYFVMLDFLINTVKDVDLLVDEKIIVKGQGTNIRPTLPNNLCTGISYGDVSDDYSDICRQLVDFRKKRWYVILKSSLRKDYFRTPWMGAATIGAIILLILTLIQTVCAVISIFK</sequence>
<keyword evidence="1" id="KW-0472">Membrane</keyword>